<dbReference type="Proteomes" id="UP000738126">
    <property type="component" value="Unassembled WGS sequence"/>
</dbReference>
<dbReference type="InterPro" id="IPR042252">
    <property type="entry name" value="MtfA_N"/>
</dbReference>
<dbReference type="EMBL" id="NRSH01000133">
    <property type="protein sequence ID" value="MBK1727347.1"/>
    <property type="molecule type" value="Genomic_DNA"/>
</dbReference>
<evidence type="ECO:0000313" key="3">
    <source>
        <dbReference type="Proteomes" id="UP000738126"/>
    </source>
</evidence>
<keyword evidence="3" id="KW-1185">Reference proteome</keyword>
<dbReference type="SUPFAM" id="SSF55486">
    <property type="entry name" value="Metalloproteases ('zincins'), catalytic domain"/>
    <property type="match status" value="1"/>
</dbReference>
<evidence type="ECO:0008006" key="4">
    <source>
        <dbReference type="Google" id="ProtNLM"/>
    </source>
</evidence>
<accession>A0ABS1E851</accession>
<organism evidence="2 3">
    <name type="scientific">Halorhodospira neutriphila</name>
    <dbReference type="NCBI Taxonomy" id="168379"/>
    <lineage>
        <taxon>Bacteria</taxon>
        <taxon>Pseudomonadati</taxon>
        <taxon>Pseudomonadota</taxon>
        <taxon>Gammaproteobacteria</taxon>
        <taxon>Chromatiales</taxon>
        <taxon>Ectothiorhodospiraceae</taxon>
        <taxon>Halorhodospira</taxon>
    </lineage>
</organism>
<dbReference type="CDD" id="cd20169">
    <property type="entry name" value="Peptidase_M90_mtfA"/>
    <property type="match status" value="1"/>
</dbReference>
<comment type="caution">
    <text evidence="2">The sequence shown here is derived from an EMBL/GenBank/DDBJ whole genome shotgun (WGS) entry which is preliminary data.</text>
</comment>
<dbReference type="Pfam" id="PF06167">
    <property type="entry name" value="Peptidase_M90"/>
    <property type="match status" value="1"/>
</dbReference>
<dbReference type="PANTHER" id="PTHR30164">
    <property type="entry name" value="MTFA PEPTIDASE"/>
    <property type="match status" value="1"/>
</dbReference>
<dbReference type="Gene3D" id="3.40.390.10">
    <property type="entry name" value="Collagenase (Catalytic Domain)"/>
    <property type="match status" value="1"/>
</dbReference>
<dbReference type="InterPro" id="IPR010384">
    <property type="entry name" value="MtfA_fam"/>
</dbReference>
<sequence>RALPRLRRLDAGRRQRLADTAVLLRAEKAFQGVAGAAPTAAELDAVALQAAVPILEIGLDGYAAWTTVLIYPSDFVATHEYEDEAGVVHTEQGALIGEAWQGGPLVLSLASALAPEPGSNVVIHECAHKLDMRQGAVNGLPPLRRGMPVAEWAAAFEAAYAALRAHLEAEEGGGDPHRGQPPPLDPYAAEDPGEFFAVATEAYFADPARLRRGFPAVYQQLARLYGWSL</sequence>
<evidence type="ECO:0000256" key="1">
    <source>
        <dbReference type="SAM" id="MobiDB-lite"/>
    </source>
</evidence>
<feature type="non-terminal residue" evidence="2">
    <location>
        <position position="1"/>
    </location>
</feature>
<dbReference type="Gene3D" id="1.10.472.150">
    <property type="entry name" value="Glucose-regulated metallo-peptidase M90, N-terminal domain"/>
    <property type="match status" value="1"/>
</dbReference>
<dbReference type="PANTHER" id="PTHR30164:SF2">
    <property type="entry name" value="PROTEIN MTFA"/>
    <property type="match status" value="1"/>
</dbReference>
<gene>
    <name evidence="2" type="ORF">CKO13_10025</name>
</gene>
<evidence type="ECO:0000313" key="2">
    <source>
        <dbReference type="EMBL" id="MBK1727347.1"/>
    </source>
</evidence>
<name>A0ABS1E851_9GAMM</name>
<protein>
    <recommendedName>
        <fullName evidence="4">Zinc-dependent peptidase</fullName>
    </recommendedName>
</protein>
<dbReference type="InterPro" id="IPR024079">
    <property type="entry name" value="MetalloPept_cat_dom_sf"/>
</dbReference>
<dbReference type="RefSeq" id="WP_200260445.1">
    <property type="nucleotide sequence ID" value="NZ_NRSH01000133.1"/>
</dbReference>
<reference evidence="2 3" key="1">
    <citation type="journal article" date="2020" name="Microorganisms">
        <title>Osmotic Adaptation and Compatible Solute Biosynthesis of Phototrophic Bacteria as Revealed from Genome Analyses.</title>
        <authorList>
            <person name="Imhoff J.F."/>
            <person name="Rahn T."/>
            <person name="Kunzel S."/>
            <person name="Keller A."/>
            <person name="Neulinger S.C."/>
        </authorList>
    </citation>
    <scope>NUCLEOTIDE SEQUENCE [LARGE SCALE GENOMIC DNA]</scope>
    <source>
        <strain evidence="2 3">DSM 15116</strain>
    </source>
</reference>
<proteinExistence type="predicted"/>
<feature type="region of interest" description="Disordered" evidence="1">
    <location>
        <begin position="170"/>
        <end position="190"/>
    </location>
</feature>